<reference evidence="3" key="1">
    <citation type="journal article" date="2014" name="Front. Microbiol.">
        <title>High frequency of phylogenetically diverse reductive dehalogenase-homologous genes in deep subseafloor sedimentary metagenomes.</title>
        <authorList>
            <person name="Kawai M."/>
            <person name="Futagami T."/>
            <person name="Toyoda A."/>
            <person name="Takaki Y."/>
            <person name="Nishi S."/>
            <person name="Hori S."/>
            <person name="Arai W."/>
            <person name="Tsubouchi T."/>
            <person name="Morono Y."/>
            <person name="Uchiyama I."/>
            <person name="Ito T."/>
            <person name="Fujiyama A."/>
            <person name="Inagaki F."/>
            <person name="Takami H."/>
        </authorList>
    </citation>
    <scope>NUCLEOTIDE SEQUENCE</scope>
    <source>
        <strain evidence="3">Expedition CK06-06</strain>
    </source>
</reference>
<organism evidence="3">
    <name type="scientific">marine sediment metagenome</name>
    <dbReference type="NCBI Taxonomy" id="412755"/>
    <lineage>
        <taxon>unclassified sequences</taxon>
        <taxon>metagenomes</taxon>
        <taxon>ecological metagenomes</taxon>
    </lineage>
</organism>
<dbReference type="SUPFAM" id="SSF48452">
    <property type="entry name" value="TPR-like"/>
    <property type="match status" value="1"/>
</dbReference>
<keyword evidence="2" id="KW-0802">TPR repeat</keyword>
<dbReference type="Gene3D" id="1.25.40.10">
    <property type="entry name" value="Tetratricopeptide repeat domain"/>
    <property type="match status" value="2"/>
</dbReference>
<dbReference type="PANTHER" id="PTHR44943">
    <property type="entry name" value="CELLULOSE SYNTHASE OPERON PROTEIN C"/>
    <property type="match status" value="1"/>
</dbReference>
<dbReference type="Pfam" id="PF00515">
    <property type="entry name" value="TPR_1"/>
    <property type="match status" value="1"/>
</dbReference>
<dbReference type="SMART" id="SM00028">
    <property type="entry name" value="TPR"/>
    <property type="match status" value="3"/>
</dbReference>
<evidence type="ECO:0000313" key="3">
    <source>
        <dbReference type="EMBL" id="GAI13137.1"/>
    </source>
</evidence>
<dbReference type="AlphaFoldDB" id="X1L1C8"/>
<dbReference type="InterPro" id="IPR051685">
    <property type="entry name" value="Ycf3/AcsC/BcsC/TPR_MFPF"/>
</dbReference>
<feature type="non-terminal residue" evidence="3">
    <location>
        <position position="1"/>
    </location>
</feature>
<accession>X1L1C8</accession>
<gene>
    <name evidence="3" type="ORF">S06H3_13228</name>
</gene>
<keyword evidence="1" id="KW-0677">Repeat</keyword>
<protein>
    <submittedName>
        <fullName evidence="3">Uncharacterized protein</fullName>
    </submittedName>
</protein>
<comment type="caution">
    <text evidence="3">The sequence shown here is derived from an EMBL/GenBank/DDBJ whole genome shotgun (WGS) entry which is preliminary data.</text>
</comment>
<dbReference type="InterPro" id="IPR019734">
    <property type="entry name" value="TPR_rpt"/>
</dbReference>
<evidence type="ECO:0000256" key="2">
    <source>
        <dbReference type="ARBA" id="ARBA00022803"/>
    </source>
</evidence>
<dbReference type="InterPro" id="IPR011990">
    <property type="entry name" value="TPR-like_helical_dom_sf"/>
</dbReference>
<dbReference type="EMBL" id="BARV01006455">
    <property type="protein sequence ID" value="GAI13137.1"/>
    <property type="molecule type" value="Genomic_DNA"/>
</dbReference>
<evidence type="ECO:0000256" key="1">
    <source>
        <dbReference type="ARBA" id="ARBA00022737"/>
    </source>
</evidence>
<dbReference type="PROSITE" id="PS50293">
    <property type="entry name" value="TPR_REGION"/>
    <property type="match status" value="1"/>
</dbReference>
<sequence length="172" mass="19533">AEVAFKNALKINSNLLAEAYLKQNRTDEESVKLKNKINSNLVDAHHRLAETYLRQNKIEESLVELREAISITYQHSEEKMPSLYCDLGNAYLKLGRYEPAEAAFKDALKIDPNIVSAHYGLSGVYLRQNRIEEGLIELKKVVELGPESEEAKYARDAIQKIEQAKLEAKDSN</sequence>
<name>X1L1C8_9ZZZZ</name>
<dbReference type="PANTHER" id="PTHR44943:SF8">
    <property type="entry name" value="TPR REPEAT-CONTAINING PROTEIN MJ0263"/>
    <property type="match status" value="1"/>
</dbReference>
<dbReference type="PROSITE" id="PS50005">
    <property type="entry name" value="TPR"/>
    <property type="match status" value="2"/>
</dbReference>
<dbReference type="Pfam" id="PF13181">
    <property type="entry name" value="TPR_8"/>
    <property type="match status" value="1"/>
</dbReference>
<proteinExistence type="predicted"/>